<dbReference type="STRING" id="27342.A0A0H2S1T2"/>
<dbReference type="InParanoid" id="A0A0H2S1T2"/>
<evidence type="ECO:0000313" key="3">
    <source>
        <dbReference type="Proteomes" id="UP000053477"/>
    </source>
</evidence>
<evidence type="ECO:0000259" key="1">
    <source>
        <dbReference type="Pfam" id="PF14214"/>
    </source>
</evidence>
<dbReference type="OrthoDB" id="432234at2759"/>
<dbReference type="AlphaFoldDB" id="A0A0H2S1T2"/>
<evidence type="ECO:0000313" key="2">
    <source>
        <dbReference type="EMBL" id="KLO10936.1"/>
    </source>
</evidence>
<name>A0A0H2S1T2_9AGAM</name>
<keyword evidence="3" id="KW-1185">Reference proteome</keyword>
<gene>
    <name evidence="2" type="ORF">SCHPADRAFT_831849</name>
</gene>
<dbReference type="Pfam" id="PF14214">
    <property type="entry name" value="Helitron_like_N"/>
    <property type="match status" value="1"/>
</dbReference>
<organism evidence="2 3">
    <name type="scientific">Schizopora paradoxa</name>
    <dbReference type="NCBI Taxonomy" id="27342"/>
    <lineage>
        <taxon>Eukaryota</taxon>
        <taxon>Fungi</taxon>
        <taxon>Dikarya</taxon>
        <taxon>Basidiomycota</taxon>
        <taxon>Agaricomycotina</taxon>
        <taxon>Agaricomycetes</taxon>
        <taxon>Hymenochaetales</taxon>
        <taxon>Schizoporaceae</taxon>
        <taxon>Schizopora</taxon>
    </lineage>
</organism>
<sequence length="275" mass="31054">MQHKIKGKIGKADLLIAHGSKPMAEYNNTNLFPGMYPTLFPYGFGGFDQSDQRIKVSFEKQVNYLFDIFGHKFRYHSSFMFVALNIIQRRKAHLHTHFIVKRRDFATISSKLISLTPEVLDRAADIVQDEGTLSKLSEKEQDALLLLKQVNTVTTHVPGSHAAKIRAKSEIMSYIGFKGVPQLFLTINPSPHHNPVFQVMYGDETVNLDERYPDLVDGPTRSIRVAQDPVAASDFFDLSVTCIFRDLFGWDFENGETSDRGGILGELDAFYGSCE</sequence>
<feature type="non-terminal residue" evidence="2">
    <location>
        <position position="275"/>
    </location>
</feature>
<feature type="domain" description="Helitron helicase-like" evidence="1">
    <location>
        <begin position="69"/>
        <end position="275"/>
    </location>
</feature>
<dbReference type="EMBL" id="KQ086013">
    <property type="protein sequence ID" value="KLO10936.1"/>
    <property type="molecule type" value="Genomic_DNA"/>
</dbReference>
<accession>A0A0H2S1T2</accession>
<reference evidence="2 3" key="1">
    <citation type="submission" date="2015-04" db="EMBL/GenBank/DDBJ databases">
        <title>Complete genome sequence of Schizopora paradoxa KUC8140, a cosmopolitan wood degrader in East Asia.</title>
        <authorList>
            <consortium name="DOE Joint Genome Institute"/>
            <person name="Min B."/>
            <person name="Park H."/>
            <person name="Jang Y."/>
            <person name="Kim J.-J."/>
            <person name="Kim K.H."/>
            <person name="Pangilinan J."/>
            <person name="Lipzen A."/>
            <person name="Riley R."/>
            <person name="Grigoriev I.V."/>
            <person name="Spatafora J.W."/>
            <person name="Choi I.-G."/>
        </authorList>
    </citation>
    <scope>NUCLEOTIDE SEQUENCE [LARGE SCALE GENOMIC DNA]</scope>
    <source>
        <strain evidence="2 3">KUC8140</strain>
    </source>
</reference>
<dbReference type="InterPro" id="IPR025476">
    <property type="entry name" value="Helitron_helicase-like"/>
</dbReference>
<dbReference type="Proteomes" id="UP000053477">
    <property type="component" value="Unassembled WGS sequence"/>
</dbReference>
<protein>
    <recommendedName>
        <fullName evidence="1">Helitron helicase-like domain-containing protein</fullName>
    </recommendedName>
</protein>
<proteinExistence type="predicted"/>